<evidence type="ECO:0000259" key="1">
    <source>
        <dbReference type="Pfam" id="PF02464"/>
    </source>
</evidence>
<dbReference type="EMBL" id="UINC01227551">
    <property type="protein sequence ID" value="SVE58485.1"/>
    <property type="molecule type" value="Genomic_DNA"/>
</dbReference>
<protein>
    <recommendedName>
        <fullName evidence="1">CinA C-terminal domain-containing protein</fullName>
    </recommendedName>
</protein>
<dbReference type="AlphaFoldDB" id="A0A383EQH0"/>
<dbReference type="SUPFAM" id="SSF142433">
    <property type="entry name" value="CinA-like"/>
    <property type="match status" value="1"/>
</dbReference>
<dbReference type="Pfam" id="PF02464">
    <property type="entry name" value="CinA"/>
    <property type="match status" value="1"/>
</dbReference>
<sequence length="166" mass="17644">MTYNSVSTIPELVQELANKLLAKKLIMATAESCTGGWISESLTSRAGSSNWFDTGFVTYSDDAKQRLLEVPSSLFEYGGPGAVSEETVRAMAHGAIRNSRANIAVAVSGIAGPDGGNLEKPVGTVWIAWQWEDKILSRCFCFSGGREAVRLATVVAALEGTLTLLG</sequence>
<accession>A0A383EQH0</accession>
<dbReference type="NCBIfam" id="TIGR00199">
    <property type="entry name" value="PncC_domain"/>
    <property type="match status" value="1"/>
</dbReference>
<organism evidence="2">
    <name type="scientific">marine metagenome</name>
    <dbReference type="NCBI Taxonomy" id="408172"/>
    <lineage>
        <taxon>unclassified sequences</taxon>
        <taxon>metagenomes</taxon>
        <taxon>ecological metagenomes</taxon>
    </lineage>
</organism>
<feature type="domain" description="CinA C-terminal" evidence="1">
    <location>
        <begin position="12"/>
        <end position="162"/>
    </location>
</feature>
<reference evidence="2" key="1">
    <citation type="submission" date="2018-05" db="EMBL/GenBank/DDBJ databases">
        <authorList>
            <person name="Lanie J.A."/>
            <person name="Ng W.-L."/>
            <person name="Kazmierczak K.M."/>
            <person name="Andrzejewski T.M."/>
            <person name="Davidsen T.M."/>
            <person name="Wayne K.J."/>
            <person name="Tettelin H."/>
            <person name="Glass J.I."/>
            <person name="Rusch D."/>
            <person name="Podicherti R."/>
            <person name="Tsui H.-C.T."/>
            <person name="Winkler M.E."/>
        </authorList>
    </citation>
    <scope>NUCLEOTIDE SEQUENCE</scope>
</reference>
<dbReference type="InterPro" id="IPR008136">
    <property type="entry name" value="CinA_C"/>
</dbReference>
<gene>
    <name evidence="2" type="ORF">METZ01_LOCUS511339</name>
</gene>
<proteinExistence type="predicted"/>
<dbReference type="InterPro" id="IPR036653">
    <property type="entry name" value="CinA-like_C"/>
</dbReference>
<dbReference type="Gene3D" id="3.90.950.20">
    <property type="entry name" value="CinA-like"/>
    <property type="match status" value="1"/>
</dbReference>
<name>A0A383EQH0_9ZZZZ</name>
<evidence type="ECO:0000313" key="2">
    <source>
        <dbReference type="EMBL" id="SVE58485.1"/>
    </source>
</evidence>